<dbReference type="InterPro" id="IPR046947">
    <property type="entry name" value="LytR-like"/>
</dbReference>
<reference evidence="2 3" key="1">
    <citation type="submission" date="2019-12" db="EMBL/GenBank/DDBJ databases">
        <title>Sporaefaciens musculi gen. nov., sp. nov., a novel bacterium isolated from the caecum of an obese mouse.</title>
        <authorList>
            <person name="Rasmussen T.S."/>
            <person name="Streidl T."/>
            <person name="Hitch T.C.A."/>
            <person name="Wortmann E."/>
            <person name="Deptula P."/>
            <person name="Hansen M."/>
            <person name="Nielsen D.S."/>
            <person name="Clavel T."/>
            <person name="Vogensen F.K."/>
        </authorList>
    </citation>
    <scope>NUCLEOTIDE SEQUENCE [LARGE SCALE GENOMIC DNA]</scope>
    <source>
        <strain evidence="2 3">WCA-9-b2</strain>
    </source>
</reference>
<dbReference type="AlphaFoldDB" id="A0A7X3MH19"/>
<proteinExistence type="predicted"/>
<feature type="domain" description="HTH LytTR-type" evidence="1">
    <location>
        <begin position="44"/>
        <end position="148"/>
    </location>
</feature>
<dbReference type="PANTHER" id="PTHR37299:SF4">
    <property type="entry name" value="TRANSCRIPTIONAL REGULATOR"/>
    <property type="match status" value="1"/>
</dbReference>
<dbReference type="Gene3D" id="2.40.50.1020">
    <property type="entry name" value="LytTr DNA-binding domain"/>
    <property type="match status" value="1"/>
</dbReference>
<dbReference type="Proteomes" id="UP000460412">
    <property type="component" value="Unassembled WGS sequence"/>
</dbReference>
<dbReference type="SMART" id="SM00850">
    <property type="entry name" value="LytTR"/>
    <property type="match status" value="1"/>
</dbReference>
<protein>
    <submittedName>
        <fullName evidence="2">LytTR family transcriptional regulator</fullName>
    </submittedName>
</protein>
<evidence type="ECO:0000313" key="2">
    <source>
        <dbReference type="EMBL" id="MXP76305.1"/>
    </source>
</evidence>
<accession>A0A7X3MH19</accession>
<dbReference type="GO" id="GO:0003677">
    <property type="term" value="F:DNA binding"/>
    <property type="evidence" value="ECO:0007669"/>
    <property type="project" value="InterPro"/>
</dbReference>
<dbReference type="EMBL" id="WUQX01000001">
    <property type="protein sequence ID" value="MXP76305.1"/>
    <property type="molecule type" value="Genomic_DNA"/>
</dbReference>
<organism evidence="2 3">
    <name type="scientific">Sporofaciens musculi</name>
    <dbReference type="NCBI Taxonomy" id="2681861"/>
    <lineage>
        <taxon>Bacteria</taxon>
        <taxon>Bacillati</taxon>
        <taxon>Bacillota</taxon>
        <taxon>Clostridia</taxon>
        <taxon>Lachnospirales</taxon>
        <taxon>Lachnospiraceae</taxon>
        <taxon>Sporofaciens</taxon>
    </lineage>
</organism>
<dbReference type="PANTHER" id="PTHR37299">
    <property type="entry name" value="TRANSCRIPTIONAL REGULATOR-RELATED"/>
    <property type="match status" value="1"/>
</dbReference>
<dbReference type="RefSeq" id="WP_159751453.1">
    <property type="nucleotide sequence ID" value="NZ_CASZNZ010000187.1"/>
</dbReference>
<dbReference type="PROSITE" id="PS50930">
    <property type="entry name" value="HTH_LYTTR"/>
    <property type="match status" value="1"/>
</dbReference>
<sequence>MKVECKISPDYKEPYAVLYINRMTHGIAGIISLLEKEEMDSLTLIGAKEKKAFFLKPEEIVLVRTEGREIVCYDKLKNRYMLDKPLYELENILDIQFVRISKSSIINIHQINHVEAGFNGTMEVVMKNGVTDYISRNFRKVFKERLGLK</sequence>
<dbReference type="Pfam" id="PF04397">
    <property type="entry name" value="LytTR"/>
    <property type="match status" value="1"/>
</dbReference>
<name>A0A7X3MH19_9FIRM</name>
<dbReference type="InterPro" id="IPR007492">
    <property type="entry name" value="LytTR_DNA-bd_dom"/>
</dbReference>
<dbReference type="GO" id="GO:0000156">
    <property type="term" value="F:phosphorelay response regulator activity"/>
    <property type="evidence" value="ECO:0007669"/>
    <property type="project" value="InterPro"/>
</dbReference>
<evidence type="ECO:0000259" key="1">
    <source>
        <dbReference type="PROSITE" id="PS50930"/>
    </source>
</evidence>
<comment type="caution">
    <text evidence="2">The sequence shown here is derived from an EMBL/GenBank/DDBJ whole genome shotgun (WGS) entry which is preliminary data.</text>
</comment>
<gene>
    <name evidence="2" type="ORF">GN277_13150</name>
</gene>
<keyword evidence="3" id="KW-1185">Reference proteome</keyword>
<evidence type="ECO:0000313" key="3">
    <source>
        <dbReference type="Proteomes" id="UP000460412"/>
    </source>
</evidence>